<evidence type="ECO:0000313" key="3">
    <source>
        <dbReference type="Proteomes" id="UP000038010"/>
    </source>
</evidence>
<comment type="caution">
    <text evidence="2">The sequence shown here is derived from an EMBL/GenBank/DDBJ whole genome shotgun (WGS) entry which is preliminary data.</text>
</comment>
<dbReference type="RefSeq" id="XP_018000773.1">
    <property type="nucleotide sequence ID" value="XM_018139413.1"/>
</dbReference>
<dbReference type="OrthoDB" id="5366687at2759"/>
<organism evidence="2 3">
    <name type="scientific">Cyphellophora attinorum</name>
    <dbReference type="NCBI Taxonomy" id="1664694"/>
    <lineage>
        <taxon>Eukaryota</taxon>
        <taxon>Fungi</taxon>
        <taxon>Dikarya</taxon>
        <taxon>Ascomycota</taxon>
        <taxon>Pezizomycotina</taxon>
        <taxon>Eurotiomycetes</taxon>
        <taxon>Chaetothyriomycetidae</taxon>
        <taxon>Chaetothyriales</taxon>
        <taxon>Cyphellophoraceae</taxon>
        <taxon>Cyphellophora</taxon>
    </lineage>
</organism>
<proteinExistence type="predicted"/>
<dbReference type="EMBL" id="LFJN01000011">
    <property type="protein sequence ID" value="KPI40810.1"/>
    <property type="molecule type" value="Genomic_DNA"/>
</dbReference>
<reference evidence="2 3" key="1">
    <citation type="submission" date="2015-06" db="EMBL/GenBank/DDBJ databases">
        <title>Draft genome of the ant-associated black yeast Phialophora attae CBS 131958.</title>
        <authorList>
            <person name="Moreno L.F."/>
            <person name="Stielow B.J."/>
            <person name="de Hoog S."/>
            <person name="Vicente V.A."/>
            <person name="Weiss V.A."/>
            <person name="de Vries M."/>
            <person name="Cruz L.M."/>
            <person name="Souza E.M."/>
        </authorList>
    </citation>
    <scope>NUCLEOTIDE SEQUENCE [LARGE SCALE GENOMIC DNA]</scope>
    <source>
        <strain evidence="2 3">CBS 131958</strain>
    </source>
</reference>
<keyword evidence="3" id="KW-1185">Reference proteome</keyword>
<gene>
    <name evidence="2" type="ORF">AB675_10627</name>
</gene>
<evidence type="ECO:0000256" key="1">
    <source>
        <dbReference type="SAM" id="MobiDB-lite"/>
    </source>
</evidence>
<dbReference type="GeneID" id="28731293"/>
<name>A0A0N1HAF1_9EURO</name>
<dbReference type="AlphaFoldDB" id="A0A0N1HAF1"/>
<sequence length="282" mass="31339">MNDHDWTEALDHEPNSRPLTDNEVITEILQRLQDLDSTPTSAQADLQARLSIARSLIRRIDSLSLLSSPERFESQLQIVSGLQNLAYYDTAQGGVEDIASWCLRAYLQLMAQGHEDSAEVLAGIGRGWLLRVQATLARIHRYDGSSSSGTSSDRPSSMANSTERVGSFTASEDAREFARQTIEANARAGGADYVEARGMLLPATEYLQRSVEAAERNGTLEGSLLSLAAEAFLSMGNVSYSHHSEQYFQMAVRYLQMAHRIPDYRLSPYLQSYLDEFGRLLP</sequence>
<dbReference type="Proteomes" id="UP000038010">
    <property type="component" value="Unassembled WGS sequence"/>
</dbReference>
<dbReference type="STRING" id="1664694.A0A0N1HAF1"/>
<feature type="region of interest" description="Disordered" evidence="1">
    <location>
        <begin position="142"/>
        <end position="165"/>
    </location>
</feature>
<evidence type="ECO:0000313" key="2">
    <source>
        <dbReference type="EMBL" id="KPI40810.1"/>
    </source>
</evidence>
<feature type="compositionally biased region" description="Low complexity" evidence="1">
    <location>
        <begin position="145"/>
        <end position="157"/>
    </location>
</feature>
<accession>A0A0N1HAF1</accession>
<dbReference type="VEuPathDB" id="FungiDB:AB675_10627"/>
<protein>
    <submittedName>
        <fullName evidence="2">Uncharacterized protein</fullName>
    </submittedName>
</protein>